<keyword evidence="2" id="KW-1185">Reference proteome</keyword>
<dbReference type="RefSeq" id="WP_402870031.1">
    <property type="nucleotide sequence ID" value="NZ_JBIYSL010000001.1"/>
</dbReference>
<dbReference type="InterPro" id="IPR007344">
    <property type="entry name" value="GrpB/CoaE"/>
</dbReference>
<dbReference type="EMBL" id="JBIYSL010000001">
    <property type="protein sequence ID" value="MFK0520621.1"/>
    <property type="molecule type" value="Genomic_DNA"/>
</dbReference>
<proteinExistence type="predicted"/>
<dbReference type="Proteomes" id="UP001618531">
    <property type="component" value="Unassembled WGS sequence"/>
</dbReference>
<dbReference type="PANTHER" id="PTHR34822">
    <property type="entry name" value="GRPB DOMAIN PROTEIN (AFU_ORTHOLOGUE AFUA_1G01530)"/>
    <property type="match status" value="1"/>
</dbReference>
<dbReference type="PANTHER" id="PTHR34822:SF1">
    <property type="entry name" value="GRPB FAMILY PROTEIN"/>
    <property type="match status" value="1"/>
</dbReference>
<accession>A0ABW8HLT2</accession>
<evidence type="ECO:0000313" key="1">
    <source>
        <dbReference type="EMBL" id="MFK0520621.1"/>
    </source>
</evidence>
<gene>
    <name evidence="1" type="ORF">ACINKY_00295</name>
</gene>
<dbReference type="SUPFAM" id="SSF81301">
    <property type="entry name" value="Nucleotidyltransferase"/>
    <property type="match status" value="1"/>
</dbReference>
<dbReference type="Gene3D" id="3.30.460.10">
    <property type="entry name" value="Beta Polymerase, domain 2"/>
    <property type="match status" value="1"/>
</dbReference>
<dbReference type="Pfam" id="PF04229">
    <property type="entry name" value="GrpB"/>
    <property type="match status" value="1"/>
</dbReference>
<comment type="caution">
    <text evidence="1">The sequence shown here is derived from an EMBL/GenBank/DDBJ whole genome shotgun (WGS) entry which is preliminary data.</text>
</comment>
<name>A0ABW8HLT2_9BACL</name>
<evidence type="ECO:0000313" key="2">
    <source>
        <dbReference type="Proteomes" id="UP001618531"/>
    </source>
</evidence>
<protein>
    <submittedName>
        <fullName evidence="1">GrpB family protein</fullName>
    </submittedName>
</protein>
<sequence>MREEVVVSDYDPRWVEEYHVERNKILRVLTEICVDFEHIGSTSVPGLGAKPLIDMMAGVHELNDVKAVHMEALGELGYEYVPKPDFPEHLFFRKGQWRAGTHHLHVYKYRSLEWTDNLLFRDVLRRDTEVMQEYYALKKKLEQQFRHDRVGYTAAKAAFIQSIIQKARLYDDRRG</sequence>
<reference evidence="1 2" key="1">
    <citation type="submission" date="2024-11" db="EMBL/GenBank/DDBJ databases">
        <title>Identification and Characterization of a Novel Fosfomycin Bacillithiol Transferase FosB8 in Paenibacillus illinoisensis.</title>
        <authorList>
            <person name="Lu W."/>
        </authorList>
    </citation>
    <scope>NUCLEOTIDE SEQUENCE [LARGE SCALE GENOMIC DNA]</scope>
    <source>
        <strain evidence="1 2">WP77</strain>
    </source>
</reference>
<organism evidence="1 2">
    <name type="scientific">Paenibacillus illinoisensis</name>
    <dbReference type="NCBI Taxonomy" id="59845"/>
    <lineage>
        <taxon>Bacteria</taxon>
        <taxon>Bacillati</taxon>
        <taxon>Bacillota</taxon>
        <taxon>Bacilli</taxon>
        <taxon>Bacillales</taxon>
        <taxon>Paenibacillaceae</taxon>
        <taxon>Paenibacillus</taxon>
    </lineage>
</organism>
<dbReference type="InterPro" id="IPR043519">
    <property type="entry name" value="NT_sf"/>
</dbReference>